<evidence type="ECO:0000313" key="1">
    <source>
        <dbReference type="EMBL" id="KAK1691370.1"/>
    </source>
</evidence>
<dbReference type="RefSeq" id="XP_060435065.1">
    <property type="nucleotide sequence ID" value="XM_060573734.1"/>
</dbReference>
<dbReference type="GeneID" id="85458260"/>
<sequence>MVRVNESSISFRRRARKVQGLVGGEPSSLSDACHGRVWVWVWWSNAHGRSCVTVAVLFFHPQSS</sequence>
<accession>A0AAJ0AYV0</accession>
<comment type="caution">
    <text evidence="1">The sequence shown here is derived from an EMBL/GenBank/DDBJ whole genome shotgun (WGS) entry which is preliminary data.</text>
</comment>
<proteinExistence type="predicted"/>
<evidence type="ECO:0000313" key="2">
    <source>
        <dbReference type="Proteomes" id="UP001224890"/>
    </source>
</evidence>
<keyword evidence="2" id="KW-1185">Reference proteome</keyword>
<dbReference type="Proteomes" id="UP001224890">
    <property type="component" value="Unassembled WGS sequence"/>
</dbReference>
<protein>
    <submittedName>
        <fullName evidence="1">Uncharacterized protein</fullName>
    </submittedName>
</protein>
<name>A0AAJ0AYV0_9PEZI</name>
<reference evidence="1" key="1">
    <citation type="submission" date="2021-06" db="EMBL/GenBank/DDBJ databases">
        <title>Comparative genomics, transcriptomics and evolutionary studies reveal genomic signatures of adaptation to plant cell wall in hemibiotrophic fungi.</title>
        <authorList>
            <consortium name="DOE Joint Genome Institute"/>
            <person name="Baroncelli R."/>
            <person name="Diaz J.F."/>
            <person name="Benocci T."/>
            <person name="Peng M."/>
            <person name="Battaglia E."/>
            <person name="Haridas S."/>
            <person name="Andreopoulos W."/>
            <person name="Labutti K."/>
            <person name="Pangilinan J."/>
            <person name="Floch G.L."/>
            <person name="Makela M.R."/>
            <person name="Henrissat B."/>
            <person name="Grigoriev I.V."/>
            <person name="Crouch J.A."/>
            <person name="De Vries R.P."/>
            <person name="Sukno S.A."/>
            <person name="Thon M.R."/>
        </authorList>
    </citation>
    <scope>NUCLEOTIDE SEQUENCE</scope>
    <source>
        <strain evidence="1">CBS 193.32</strain>
    </source>
</reference>
<dbReference type="AlphaFoldDB" id="A0AAJ0AYV0"/>
<organism evidence="1 2">
    <name type="scientific">Colletotrichum godetiae</name>
    <dbReference type="NCBI Taxonomy" id="1209918"/>
    <lineage>
        <taxon>Eukaryota</taxon>
        <taxon>Fungi</taxon>
        <taxon>Dikarya</taxon>
        <taxon>Ascomycota</taxon>
        <taxon>Pezizomycotina</taxon>
        <taxon>Sordariomycetes</taxon>
        <taxon>Hypocreomycetidae</taxon>
        <taxon>Glomerellales</taxon>
        <taxon>Glomerellaceae</taxon>
        <taxon>Colletotrichum</taxon>
        <taxon>Colletotrichum acutatum species complex</taxon>
    </lineage>
</organism>
<feature type="non-terminal residue" evidence="1">
    <location>
        <position position="64"/>
    </location>
</feature>
<dbReference type="EMBL" id="JAHMHR010000004">
    <property type="protein sequence ID" value="KAK1691370.1"/>
    <property type="molecule type" value="Genomic_DNA"/>
</dbReference>
<gene>
    <name evidence="1" type="ORF">BDP55DRAFT_646822</name>
</gene>